<evidence type="ECO:0000256" key="3">
    <source>
        <dbReference type="ARBA" id="ARBA00023015"/>
    </source>
</evidence>
<proteinExistence type="inferred from homology"/>
<evidence type="ECO:0000256" key="4">
    <source>
        <dbReference type="ARBA" id="ARBA00023125"/>
    </source>
</evidence>
<dbReference type="InterPro" id="IPR031867">
    <property type="entry name" value="MiT/TFE_N"/>
</dbReference>
<evidence type="ECO:0000256" key="6">
    <source>
        <dbReference type="ARBA" id="ARBA00023242"/>
    </source>
</evidence>
<dbReference type="SMART" id="SM00353">
    <property type="entry name" value="HLH"/>
    <property type="match status" value="1"/>
</dbReference>
<evidence type="ECO:0000256" key="5">
    <source>
        <dbReference type="ARBA" id="ARBA00023163"/>
    </source>
</evidence>
<dbReference type="Gene3D" id="4.10.280.10">
    <property type="entry name" value="Helix-loop-helix DNA-binding domain"/>
    <property type="match status" value="1"/>
</dbReference>
<dbReference type="InterPro" id="IPR036638">
    <property type="entry name" value="HLH_DNA-bd_sf"/>
</dbReference>
<comment type="similarity">
    <text evidence="2">Belongs to the MiT/TFE family.</text>
</comment>
<feature type="region of interest" description="Disordered" evidence="7">
    <location>
        <begin position="677"/>
        <end position="706"/>
    </location>
</feature>
<comment type="subcellular location">
    <subcellularLocation>
        <location evidence="1">Nucleus</location>
    </subcellularLocation>
</comment>
<evidence type="ECO:0000256" key="2">
    <source>
        <dbReference type="ARBA" id="ARBA00008289"/>
    </source>
</evidence>
<sequence>MAESGIDLGYDMAIDLNYLQDSDMDFLTNVTVAGRNSGDVEFYELKSKSSLPEEKPNFKNVVTTSRTQLRLALQREQQQQQQMQNVCVGGPSDVMGNGNSNGNSMCDSTASSLDQILMQKDRMPTSSPVPLKVPLQSIGVDVPPQVLQVSTVLENPTRYHVIQKQKNQVRQYLSESFKPSPWNCQNFDNKTANTSASTGNLQSTALANRGAHIDRPNSFGGDAASAMSNFNNSPCNMQLTPQSGPNLRMSLLSDDSVHNSPFGGGGCPSSGSCNPGNQFLMAGMDQSMTEPNGLKQKNQLFNKLNSNLNSSVGARSSAGIGNAMRNNNYSGATTASPLHCTSAPMSPSLSSVATSASEQPSYSFDSDVDDIFDEYLPSEPFNFDKNFGSELSIKQEPQSLTDAEINALAKDRQKKDNHNMIERRRRFNINDRIKELGTLLPKGSEAFYEVVRDIRPNKGTILKSSVDYIKCLKHEISRLQKNECRQRQMEVQNRKLISRIRELEMQAKSHGIPLSDYNLTSVSAPTPASSYLKSTSPTLSAVESRHSTPLIDDVVDGKLPVISSEPSLGMNQMDELMEDKHPMQVQGGDPMLSSHSSHLLSAPHSPTAAQLQYASNSFGGKGSSENGVLYNGGGGGAHLIDDLHSCSGASNGSCCNVGCGTASSSGCCNHRHHHHTMNQHHHNHSHNHNHGHGSHGSNRHGHRESNQSNNILDMLAHDPLLSSSHRSHVGGVDDDPHASVDLSAAIINDSLSLVDEAHSEPMLLSQDSLGIDL</sequence>
<dbReference type="GeneID" id="115627724"/>
<evidence type="ECO:0000256" key="1">
    <source>
        <dbReference type="ARBA" id="ARBA00004123"/>
    </source>
</evidence>
<dbReference type="SUPFAM" id="SSF47459">
    <property type="entry name" value="HLH, helix-loop-helix DNA-binding domain"/>
    <property type="match status" value="1"/>
</dbReference>
<dbReference type="InterPro" id="IPR011598">
    <property type="entry name" value="bHLH_dom"/>
</dbReference>
<dbReference type="GO" id="GO:0000978">
    <property type="term" value="F:RNA polymerase II cis-regulatory region sequence-specific DNA binding"/>
    <property type="evidence" value="ECO:0007669"/>
    <property type="project" value="TreeGrafter"/>
</dbReference>
<keyword evidence="5" id="KW-0804">Transcription</keyword>
<dbReference type="AlphaFoldDB" id="A0A6J2TTE2"/>
<feature type="domain" description="BHLH" evidence="8">
    <location>
        <begin position="413"/>
        <end position="472"/>
    </location>
</feature>
<reference evidence="10" key="1">
    <citation type="submission" date="2025-08" db="UniProtKB">
        <authorList>
            <consortium name="RefSeq"/>
        </authorList>
    </citation>
    <scope>IDENTIFICATION</scope>
    <source>
        <strain evidence="10">11010-0011.00</strain>
        <tissue evidence="10">Whole body</tissue>
    </source>
</reference>
<dbReference type="RefSeq" id="XP_030379334.1">
    <property type="nucleotide sequence ID" value="XM_030523474.1"/>
</dbReference>
<keyword evidence="9" id="KW-1185">Reference proteome</keyword>
<evidence type="ECO:0000256" key="7">
    <source>
        <dbReference type="SAM" id="MobiDB-lite"/>
    </source>
</evidence>
<dbReference type="GO" id="GO:0046983">
    <property type="term" value="F:protein dimerization activity"/>
    <property type="evidence" value="ECO:0007669"/>
    <property type="project" value="InterPro"/>
</dbReference>
<keyword evidence="4" id="KW-0238">DNA-binding</keyword>
<dbReference type="PROSITE" id="PS50888">
    <property type="entry name" value="BHLH"/>
    <property type="match status" value="1"/>
</dbReference>
<dbReference type="Pfam" id="PF15951">
    <property type="entry name" value="MITF_TFEB_C_3_N"/>
    <property type="match status" value="1"/>
</dbReference>
<organism evidence="9 10">
    <name type="scientific">Drosophila lebanonensis</name>
    <name type="common">Fruit fly</name>
    <name type="synonym">Scaptodrosophila lebanonensis</name>
    <dbReference type="NCBI Taxonomy" id="7225"/>
    <lineage>
        <taxon>Eukaryota</taxon>
        <taxon>Metazoa</taxon>
        <taxon>Ecdysozoa</taxon>
        <taxon>Arthropoda</taxon>
        <taxon>Hexapoda</taxon>
        <taxon>Insecta</taxon>
        <taxon>Pterygota</taxon>
        <taxon>Neoptera</taxon>
        <taxon>Endopterygota</taxon>
        <taxon>Diptera</taxon>
        <taxon>Brachycera</taxon>
        <taxon>Muscomorpha</taxon>
        <taxon>Ephydroidea</taxon>
        <taxon>Drosophilidae</taxon>
        <taxon>Scaptodrosophila</taxon>
    </lineage>
</organism>
<dbReference type="PANTHER" id="PTHR45776:SF2">
    <property type="entry name" value="MIP04163P"/>
    <property type="match status" value="1"/>
</dbReference>
<dbReference type="OrthoDB" id="6242697at2759"/>
<name>A0A6J2TTE2_DROLE</name>
<dbReference type="GO" id="GO:0000981">
    <property type="term" value="F:DNA-binding transcription factor activity, RNA polymerase II-specific"/>
    <property type="evidence" value="ECO:0007669"/>
    <property type="project" value="TreeGrafter"/>
</dbReference>
<accession>A0A6J2TTE2</accession>
<evidence type="ECO:0000259" key="8">
    <source>
        <dbReference type="PROSITE" id="PS50888"/>
    </source>
</evidence>
<evidence type="ECO:0000313" key="10">
    <source>
        <dbReference type="RefSeq" id="XP_030379334.1"/>
    </source>
</evidence>
<dbReference type="GO" id="GO:0005634">
    <property type="term" value="C:nucleus"/>
    <property type="evidence" value="ECO:0007669"/>
    <property type="project" value="UniProtKB-SubCell"/>
</dbReference>
<feature type="region of interest" description="Disordered" evidence="7">
    <location>
        <begin position="583"/>
        <end position="602"/>
    </location>
</feature>
<feature type="compositionally biased region" description="Low complexity" evidence="7">
    <location>
        <begin position="590"/>
        <end position="602"/>
    </location>
</feature>
<dbReference type="PANTHER" id="PTHR45776">
    <property type="entry name" value="MIP04163P"/>
    <property type="match status" value="1"/>
</dbReference>
<keyword evidence="6" id="KW-0539">Nucleus</keyword>
<protein>
    <submittedName>
        <fullName evidence="10">Uncharacterized protein LOC115627724 isoform X1</fullName>
    </submittedName>
</protein>
<feature type="compositionally biased region" description="Basic residues" evidence="7">
    <location>
        <begin position="677"/>
        <end position="702"/>
    </location>
</feature>
<keyword evidence="3" id="KW-0805">Transcription regulation</keyword>
<dbReference type="Pfam" id="PF00010">
    <property type="entry name" value="HLH"/>
    <property type="match status" value="1"/>
</dbReference>
<dbReference type="Proteomes" id="UP000504634">
    <property type="component" value="Unplaced"/>
</dbReference>
<dbReference type="CTD" id="4286"/>
<gene>
    <name evidence="10" type="primary">LOC115627724</name>
</gene>
<evidence type="ECO:0000313" key="9">
    <source>
        <dbReference type="Proteomes" id="UP000504634"/>
    </source>
</evidence>